<dbReference type="Proteomes" id="UP000235023">
    <property type="component" value="Unassembled WGS sequence"/>
</dbReference>
<reference evidence="2" key="1">
    <citation type="submission" date="2017-12" db="EMBL/GenBank/DDBJ databases">
        <authorList>
            <consortium name="DOE Joint Genome Institute"/>
            <person name="Mondo S.J."/>
            <person name="Kjaerbolling I."/>
            <person name="Vesth T.C."/>
            <person name="Frisvad J.C."/>
            <person name="Nybo J.L."/>
            <person name="Theobald S."/>
            <person name="Kuo A."/>
            <person name="Bowyer P."/>
            <person name="Matsuda Y."/>
            <person name="Lyhne E.K."/>
            <person name="Kogle M.E."/>
            <person name="Clum A."/>
            <person name="Lipzen A."/>
            <person name="Salamov A."/>
            <person name="Ngan C.Y."/>
            <person name="Daum C."/>
            <person name="Chiniquy J."/>
            <person name="Barry K."/>
            <person name="LaButti K."/>
            <person name="Haridas S."/>
            <person name="Simmons B.A."/>
            <person name="Magnuson J.K."/>
            <person name="Mortensen U.H."/>
            <person name="Larsen T.O."/>
            <person name="Grigoriev I.V."/>
            <person name="Baker S.E."/>
            <person name="Andersen M.R."/>
            <person name="Nordberg H.P."/>
            <person name="Cantor M.N."/>
            <person name="Hua S.X."/>
        </authorList>
    </citation>
    <scope>NUCLEOTIDE SEQUENCE [LARGE SCALE GENOMIC DNA]</scope>
    <source>
        <strain evidence="2">IBT 19404</strain>
    </source>
</reference>
<dbReference type="AlphaFoldDB" id="A0A2J5HG34"/>
<gene>
    <name evidence="1" type="ORF">BDW42DRAFT_179946</name>
</gene>
<organism evidence="1 2">
    <name type="scientific">Aspergillus taichungensis</name>
    <dbReference type="NCBI Taxonomy" id="482145"/>
    <lineage>
        <taxon>Eukaryota</taxon>
        <taxon>Fungi</taxon>
        <taxon>Dikarya</taxon>
        <taxon>Ascomycota</taxon>
        <taxon>Pezizomycotina</taxon>
        <taxon>Eurotiomycetes</taxon>
        <taxon>Eurotiomycetidae</taxon>
        <taxon>Eurotiales</taxon>
        <taxon>Aspergillaceae</taxon>
        <taxon>Aspergillus</taxon>
        <taxon>Aspergillus subgen. Circumdati</taxon>
    </lineage>
</organism>
<protein>
    <submittedName>
        <fullName evidence="1">Uncharacterized protein</fullName>
    </submittedName>
</protein>
<proteinExistence type="predicted"/>
<dbReference type="EMBL" id="KZ559634">
    <property type="protein sequence ID" value="PLN75888.1"/>
    <property type="molecule type" value="Genomic_DNA"/>
</dbReference>
<sequence>MWQAYILPHTYISLSVATFHFTHGFKTSVGFLHWSSPKPKNQREDLRSLLPIPFQQSQYSSGLELGPGAVISFGRSLHPCVRDQLNSFGFPHTSPA</sequence>
<name>A0A2J5HG34_9EURO</name>
<evidence type="ECO:0000313" key="1">
    <source>
        <dbReference type="EMBL" id="PLN75888.1"/>
    </source>
</evidence>
<evidence type="ECO:0000313" key="2">
    <source>
        <dbReference type="Proteomes" id="UP000235023"/>
    </source>
</evidence>
<accession>A0A2J5HG34</accession>
<keyword evidence="2" id="KW-1185">Reference proteome</keyword>